<proteinExistence type="predicted"/>
<comment type="caution">
    <text evidence="1">The sequence shown here is derived from an EMBL/GenBank/DDBJ whole genome shotgun (WGS) entry which is preliminary data.</text>
</comment>
<gene>
    <name evidence="1" type="ORF">GGQ22_17710</name>
</gene>
<reference evidence="1 2" key="1">
    <citation type="submission" date="2019-10" db="EMBL/GenBank/DDBJ databases">
        <title>Nocardioides novel species isolated from the excrement of Marmot.</title>
        <authorList>
            <person name="Zhang G."/>
        </authorList>
    </citation>
    <scope>NUCLEOTIDE SEQUENCE [LARGE SCALE GENOMIC DNA]</scope>
    <source>
        <strain evidence="2">zg-579</strain>
    </source>
</reference>
<organism evidence="1 2">
    <name type="scientific">Nocardioides marmotae</name>
    <dbReference type="NCBI Taxonomy" id="2663857"/>
    <lineage>
        <taxon>Bacteria</taxon>
        <taxon>Bacillati</taxon>
        <taxon>Actinomycetota</taxon>
        <taxon>Actinomycetes</taxon>
        <taxon>Propionibacteriales</taxon>
        <taxon>Nocardioidaceae</taxon>
        <taxon>Nocardioides</taxon>
    </lineage>
</organism>
<dbReference type="EMBL" id="WLCI01000018">
    <property type="protein sequence ID" value="MTB96916.1"/>
    <property type="molecule type" value="Genomic_DNA"/>
</dbReference>
<name>A0A6I3JF76_9ACTN</name>
<dbReference type="Proteomes" id="UP000433406">
    <property type="component" value="Unassembled WGS sequence"/>
</dbReference>
<sequence length="132" mass="15043">MRRPPHENVATVLVDPAVLPGLELDLMALDLWVWPLATAPTVEDGPRLAFQVRRRLIEARRGDWDCARGWTPVWISFGPSWYDGDEPLPRSAHRTLWDALGRHAEHVRHTVRLGGVPRLPVRHERGARQDTA</sequence>
<evidence type="ECO:0000313" key="2">
    <source>
        <dbReference type="Proteomes" id="UP000433406"/>
    </source>
</evidence>
<evidence type="ECO:0000313" key="1">
    <source>
        <dbReference type="EMBL" id="MTB96916.1"/>
    </source>
</evidence>
<protein>
    <submittedName>
        <fullName evidence="1">Uncharacterized protein</fullName>
    </submittedName>
</protein>
<keyword evidence="2" id="KW-1185">Reference proteome</keyword>
<dbReference type="AlphaFoldDB" id="A0A6I3JF76"/>
<accession>A0A6I3JF76</accession>
<dbReference type="RefSeq" id="WP_154616655.1">
    <property type="nucleotide sequence ID" value="NZ_CP053660.1"/>
</dbReference>